<dbReference type="RefSeq" id="WP_323983925.1">
    <property type="nucleotide sequence ID" value="NZ_JAYKBW010000012.1"/>
</dbReference>
<organism evidence="1 2">
    <name type="scientific">Capnocytophaga gingivalis</name>
    <dbReference type="NCBI Taxonomy" id="1017"/>
    <lineage>
        <taxon>Bacteria</taxon>
        <taxon>Pseudomonadati</taxon>
        <taxon>Bacteroidota</taxon>
        <taxon>Flavobacteriia</taxon>
        <taxon>Flavobacteriales</taxon>
        <taxon>Flavobacteriaceae</taxon>
        <taxon>Capnocytophaga</taxon>
    </lineage>
</organism>
<dbReference type="Proteomes" id="UP001311730">
    <property type="component" value="Unassembled WGS sequence"/>
</dbReference>
<comment type="caution">
    <text evidence="1">The sequence shown here is derived from an EMBL/GenBank/DDBJ whole genome shotgun (WGS) entry which is preliminary data.</text>
</comment>
<keyword evidence="2" id="KW-1185">Reference proteome</keyword>
<dbReference type="PROSITE" id="PS51257">
    <property type="entry name" value="PROKAR_LIPOPROTEIN"/>
    <property type="match status" value="1"/>
</dbReference>
<name>A0ABU5ZAW7_9FLAO</name>
<gene>
    <name evidence="1" type="ORF">VJJ08_10860</name>
</gene>
<reference evidence="1 2" key="1">
    <citation type="submission" date="2023-12" db="EMBL/GenBank/DDBJ databases">
        <title>Genomic sequences of Capnocytophaga and Parvimonas strains.</title>
        <authorList>
            <person name="Watt R.M."/>
            <person name="Wang M."/>
            <person name="Yang T."/>
            <person name="Tong W.M."/>
        </authorList>
    </citation>
    <scope>NUCLEOTIDE SEQUENCE [LARGE SCALE GENOMIC DNA]</scope>
    <source>
        <strain evidence="1 2">CCUG 13096</strain>
    </source>
</reference>
<sequence>MEITKIILYLSLLVTFSCVKNNKMLFYIQEEGIIKEIDSKEVVLIEKNIYKFNSNIYIGSCYSTKIIDKGGGIKTICTGTFLHYMPNINFDSYQELIEDKVYKDKNNVYIISKEKSCHLCLKVLEMNSPIILGDNYIGDDKSVYYIGTGEKMNISSIKKARIFKTKKGMNFLIFKKDLYYNDEKISIENWKEVFSQQEIDSINDIISN</sequence>
<protein>
    <submittedName>
        <fullName evidence="1">DKNYY domain-containing protein</fullName>
    </submittedName>
</protein>
<proteinExistence type="predicted"/>
<evidence type="ECO:0000313" key="2">
    <source>
        <dbReference type="Proteomes" id="UP001311730"/>
    </source>
</evidence>
<dbReference type="EMBL" id="JAYKBW010000012">
    <property type="protein sequence ID" value="MEB3075789.1"/>
    <property type="molecule type" value="Genomic_DNA"/>
</dbReference>
<evidence type="ECO:0000313" key="1">
    <source>
        <dbReference type="EMBL" id="MEB3075789.1"/>
    </source>
</evidence>
<accession>A0ABU5ZAW7</accession>